<reference evidence="1 2" key="1">
    <citation type="journal article" date="2014" name="Genome Announc.">
        <title>Draft Genome Sequences of Two Vibrionaceae Species, Vibrio ponticus C121 and Photobacterium aphoticum C119, Isolated as Coral Reef Microbiota.</title>
        <authorList>
            <person name="Al-saari N."/>
            <person name="Meirelles P.M."/>
            <person name="Mino S."/>
            <person name="Suda W."/>
            <person name="Oshima K."/>
            <person name="Hattori M."/>
            <person name="Ohkuma M."/>
            <person name="Thompson F.L."/>
            <person name="Gomez-Gil B."/>
            <person name="Sawabe T."/>
            <person name="Sawabe T."/>
        </authorList>
    </citation>
    <scope>NUCLEOTIDE SEQUENCE [LARGE SCALE GENOMIC DNA]</scope>
    <source>
        <strain evidence="1 2">JCM 19237</strain>
    </source>
</reference>
<proteinExistence type="predicted"/>
<dbReference type="eggNOG" id="COG1251">
    <property type="taxonomic scope" value="Bacteria"/>
</dbReference>
<evidence type="ECO:0000313" key="1">
    <source>
        <dbReference type="EMBL" id="GAL04743.1"/>
    </source>
</evidence>
<gene>
    <name evidence="1" type="ORF">JCM19237_4109</name>
</gene>
<dbReference type="Gene3D" id="3.50.50.60">
    <property type="entry name" value="FAD/NAD(P)-binding domain"/>
    <property type="match status" value="1"/>
</dbReference>
<keyword evidence="1" id="KW-0560">Oxidoreductase</keyword>
<accession>A0A090QR48</accession>
<dbReference type="GO" id="GO:0008942">
    <property type="term" value="F:nitrite reductase [NAD(P)H] activity"/>
    <property type="evidence" value="ECO:0007669"/>
    <property type="project" value="UniProtKB-EC"/>
</dbReference>
<dbReference type="EC" id="1.7.1.4" evidence="1"/>
<dbReference type="AlphaFoldDB" id="A0A090QR48"/>
<protein>
    <submittedName>
        <fullName evidence="1">Nitrite reductase [NAD(P)H] large subunit</fullName>
        <ecNumber evidence="1">1.7.1.4</ecNumber>
    </submittedName>
</protein>
<organism evidence="1 2">
    <name type="scientific">Photobacterium aphoticum</name>
    <dbReference type="NCBI Taxonomy" id="754436"/>
    <lineage>
        <taxon>Bacteria</taxon>
        <taxon>Pseudomonadati</taxon>
        <taxon>Pseudomonadota</taxon>
        <taxon>Gammaproteobacteria</taxon>
        <taxon>Vibrionales</taxon>
        <taxon>Vibrionaceae</taxon>
        <taxon>Photobacterium</taxon>
    </lineage>
</organism>
<comment type="caution">
    <text evidence="1">The sequence shown here is derived from an EMBL/GenBank/DDBJ whole genome shotgun (WGS) entry which is preliminary data.</text>
</comment>
<dbReference type="EMBL" id="BBMN01000005">
    <property type="protein sequence ID" value="GAL04743.1"/>
    <property type="molecule type" value="Genomic_DNA"/>
</dbReference>
<evidence type="ECO:0000313" key="2">
    <source>
        <dbReference type="Proteomes" id="UP000029227"/>
    </source>
</evidence>
<dbReference type="InterPro" id="IPR036188">
    <property type="entry name" value="FAD/NAD-bd_sf"/>
</dbReference>
<dbReference type="STRING" id="754436.JCM19237_4109"/>
<name>A0A090QR48_9GAMM</name>
<sequence>MQKQRIVVVGNGMVGHKFIQDMLAHSALFSASLEHASQAGAQRFELVTFTDEPRLAYDRVQLSQYFSGKTLMIWPWPTARPISSKG</sequence>
<dbReference type="Proteomes" id="UP000029227">
    <property type="component" value="Unassembled WGS sequence"/>
</dbReference>